<dbReference type="Proteomes" id="UP000007110">
    <property type="component" value="Unassembled WGS sequence"/>
</dbReference>
<organism evidence="1 2">
    <name type="scientific">Strongylocentrotus purpuratus</name>
    <name type="common">Purple sea urchin</name>
    <dbReference type="NCBI Taxonomy" id="7668"/>
    <lineage>
        <taxon>Eukaryota</taxon>
        <taxon>Metazoa</taxon>
        <taxon>Echinodermata</taxon>
        <taxon>Eleutherozoa</taxon>
        <taxon>Echinozoa</taxon>
        <taxon>Echinoidea</taxon>
        <taxon>Euechinoidea</taxon>
        <taxon>Echinacea</taxon>
        <taxon>Camarodonta</taxon>
        <taxon>Echinidea</taxon>
        <taxon>Strongylocentrotidae</taxon>
        <taxon>Strongylocentrotus</taxon>
    </lineage>
</organism>
<protein>
    <submittedName>
        <fullName evidence="1">Uncharacterized protein</fullName>
    </submittedName>
</protein>
<name>A0A7M7HGS5_STRPU</name>
<accession>A0A7M7HGS5</accession>
<dbReference type="EnsemblMetazoa" id="XM_011676925">
    <property type="protein sequence ID" value="XP_011675227"/>
    <property type="gene ID" value="LOC105443586"/>
</dbReference>
<sequence length="149" mass="16895">MIFGALLPLFWIVFVGLFGYSTCFKCFRCMSMLSSNSTCDLSPGDLESIECDTYCYTEIMTAAGLHVYVERDCTRQFDCTEESTCRELAHSGNCKACCRDDFCNKYTGREVATNTMESMGVSRYYSNYRWAWLATALSVAAYLSRSFPL</sequence>
<evidence type="ECO:0000313" key="2">
    <source>
        <dbReference type="Proteomes" id="UP000007110"/>
    </source>
</evidence>
<reference evidence="2" key="1">
    <citation type="submission" date="2015-02" db="EMBL/GenBank/DDBJ databases">
        <title>Genome sequencing for Strongylocentrotus purpuratus.</title>
        <authorList>
            <person name="Murali S."/>
            <person name="Liu Y."/>
            <person name="Vee V."/>
            <person name="English A."/>
            <person name="Wang M."/>
            <person name="Skinner E."/>
            <person name="Han Y."/>
            <person name="Muzny D.M."/>
            <person name="Worley K.C."/>
            <person name="Gibbs R.A."/>
        </authorList>
    </citation>
    <scope>NUCLEOTIDE SEQUENCE</scope>
</reference>
<evidence type="ECO:0000313" key="1">
    <source>
        <dbReference type="EnsemblMetazoa" id="XP_011675227"/>
    </source>
</evidence>
<dbReference type="RefSeq" id="XP_011675227.2">
    <property type="nucleotide sequence ID" value="XM_011676925.2"/>
</dbReference>
<dbReference type="GeneID" id="105443586"/>
<dbReference type="OMA" id="VERDCTR"/>
<dbReference type="InParanoid" id="A0A7M7HGS5"/>
<dbReference type="OrthoDB" id="10083119at2759"/>
<reference evidence="1" key="2">
    <citation type="submission" date="2021-01" db="UniProtKB">
        <authorList>
            <consortium name="EnsemblMetazoa"/>
        </authorList>
    </citation>
    <scope>IDENTIFICATION</scope>
</reference>
<keyword evidence="2" id="KW-1185">Reference proteome</keyword>
<dbReference type="KEGG" id="spu:105443586"/>
<dbReference type="AlphaFoldDB" id="A0A7M7HGS5"/>
<proteinExistence type="predicted"/>